<dbReference type="SUPFAM" id="SSF55895">
    <property type="entry name" value="Ribonuclease Rh-like"/>
    <property type="match status" value="1"/>
</dbReference>
<keyword evidence="11" id="KW-1185">Reference proteome</keyword>
<comment type="function">
    <text evidence="6">Self-incompatibility (SI) is the inherited ability of a flowering plant to prevent self-fertilization by discriminating between self and non-self pollen during pollination. In many species, self-incompatibility is controlled by the single, multiallelic locus S.</text>
</comment>
<accession>A0AAW1WCD5</accession>
<evidence type="ECO:0000256" key="1">
    <source>
        <dbReference type="ARBA" id="ARBA00007469"/>
    </source>
</evidence>
<dbReference type="GO" id="GO:0003723">
    <property type="term" value="F:RNA binding"/>
    <property type="evidence" value="ECO:0007669"/>
    <property type="project" value="InterPro"/>
</dbReference>
<reference evidence="9 11" key="1">
    <citation type="journal article" date="2023" name="G3 (Bethesda)">
        <title>A chromosome-length genome assembly and annotation of blackberry (Rubus argutus, cv. 'Hillquist').</title>
        <authorList>
            <person name="Bruna T."/>
            <person name="Aryal R."/>
            <person name="Dudchenko O."/>
            <person name="Sargent D.J."/>
            <person name="Mead D."/>
            <person name="Buti M."/>
            <person name="Cavallini A."/>
            <person name="Hytonen T."/>
            <person name="Andres J."/>
            <person name="Pham M."/>
            <person name="Weisz D."/>
            <person name="Mascagni F."/>
            <person name="Usai G."/>
            <person name="Natali L."/>
            <person name="Bassil N."/>
            <person name="Fernandez G.E."/>
            <person name="Lomsadze A."/>
            <person name="Armour M."/>
            <person name="Olukolu B."/>
            <person name="Poorten T."/>
            <person name="Britton C."/>
            <person name="Davik J."/>
            <person name="Ashrafi H."/>
            <person name="Aiden E.L."/>
            <person name="Borodovsky M."/>
            <person name="Worthington M."/>
        </authorList>
    </citation>
    <scope>NUCLEOTIDE SEQUENCE [LARGE SCALE GENOMIC DNA]</scope>
    <source>
        <strain evidence="9">PI 553951</strain>
    </source>
</reference>
<dbReference type="Proteomes" id="UP001457282">
    <property type="component" value="Unassembled WGS sequence"/>
</dbReference>
<evidence type="ECO:0000313" key="10">
    <source>
        <dbReference type="EMBL" id="KAK9921037.1"/>
    </source>
</evidence>
<evidence type="ECO:0000313" key="9">
    <source>
        <dbReference type="EMBL" id="KAK9921030.1"/>
    </source>
</evidence>
<dbReference type="InterPro" id="IPR001568">
    <property type="entry name" value="RNase_T2-like"/>
</dbReference>
<feature type="signal peptide" evidence="8">
    <location>
        <begin position="1"/>
        <end position="24"/>
    </location>
</feature>
<feature type="chain" id="PRO_5044718041" evidence="8">
    <location>
        <begin position="25"/>
        <end position="242"/>
    </location>
</feature>
<dbReference type="PANTHER" id="PTHR11240:SF22">
    <property type="entry name" value="RIBONUCLEASE T2"/>
    <property type="match status" value="1"/>
</dbReference>
<proteinExistence type="inferred from homology"/>
<gene>
    <name evidence="9" type="ORF">M0R45_029561</name>
    <name evidence="10" type="ORF">M0R45_029567</name>
</gene>
<keyword evidence="2" id="KW-0378">Hydrolase</keyword>
<dbReference type="AlphaFoldDB" id="A0AAW1WCD5"/>
<dbReference type="InterPro" id="IPR036430">
    <property type="entry name" value="RNase_T2-like_sf"/>
</dbReference>
<name>A0AAW1WCD5_RUBAR</name>
<dbReference type="GO" id="GO:0033897">
    <property type="term" value="F:ribonuclease T2 activity"/>
    <property type="evidence" value="ECO:0007669"/>
    <property type="project" value="InterPro"/>
</dbReference>
<dbReference type="PANTHER" id="PTHR11240">
    <property type="entry name" value="RIBONUCLEASE T2"/>
    <property type="match status" value="1"/>
</dbReference>
<comment type="similarity">
    <text evidence="1 7">Belongs to the RNase T2 family.</text>
</comment>
<dbReference type="EMBL" id="JBEDUW010000006">
    <property type="protein sequence ID" value="KAK9921037.1"/>
    <property type="molecule type" value="Genomic_DNA"/>
</dbReference>
<keyword evidence="2" id="KW-0540">Nuclease</keyword>
<evidence type="ECO:0000256" key="8">
    <source>
        <dbReference type="SAM" id="SignalP"/>
    </source>
</evidence>
<keyword evidence="5" id="KW-0456">Lyase</keyword>
<dbReference type="Gene3D" id="3.90.730.10">
    <property type="entry name" value="Ribonuclease T2-like"/>
    <property type="match status" value="1"/>
</dbReference>
<sequence length="242" mass="27668">MSILKRSMVLVALVFTLFVTTSHSIEPFQYYQFAVAYGKGVCYKNDLCKKQNPFEYPVGWTIHGLWPSNYSTSTNKDVSCSKNAQHNDVHFNLHNLGSVMVNRLLEVWPNLYEGKSDVDLWENEYEKHGTCLQPDPAYNEATYFGKTLELFELYDVFDTLEGNNIRPRPVKISANIILTALKNIVGEKKPRITCREIKNEVPVLTQIAICLDLELKNFVDCGKKSNCLLFANPDEGKKIIYV</sequence>
<comment type="caution">
    <text evidence="9">The sequence shown here is derived from an EMBL/GenBank/DDBJ whole genome shotgun (WGS) entry which is preliminary data.</text>
</comment>
<evidence type="ECO:0000256" key="2">
    <source>
        <dbReference type="ARBA" id="ARBA00022722"/>
    </source>
</evidence>
<evidence type="ECO:0000256" key="6">
    <source>
        <dbReference type="ARBA" id="ARBA00025641"/>
    </source>
</evidence>
<evidence type="ECO:0000256" key="4">
    <source>
        <dbReference type="ARBA" id="ARBA00023180"/>
    </source>
</evidence>
<evidence type="ECO:0000256" key="5">
    <source>
        <dbReference type="ARBA" id="ARBA00023239"/>
    </source>
</evidence>
<dbReference type="EMBL" id="JBEDUW010000006">
    <property type="protein sequence ID" value="KAK9921030.1"/>
    <property type="molecule type" value="Genomic_DNA"/>
</dbReference>
<evidence type="ECO:0000256" key="7">
    <source>
        <dbReference type="RuleBase" id="RU004328"/>
    </source>
</evidence>
<evidence type="ECO:0000313" key="11">
    <source>
        <dbReference type="Proteomes" id="UP001457282"/>
    </source>
</evidence>
<dbReference type="Pfam" id="PF00445">
    <property type="entry name" value="Ribonuclease_T2"/>
    <property type="match status" value="1"/>
</dbReference>
<dbReference type="GO" id="GO:0005576">
    <property type="term" value="C:extracellular region"/>
    <property type="evidence" value="ECO:0007669"/>
    <property type="project" value="TreeGrafter"/>
</dbReference>
<evidence type="ECO:0000256" key="3">
    <source>
        <dbReference type="ARBA" id="ARBA00022729"/>
    </source>
</evidence>
<dbReference type="InterPro" id="IPR018188">
    <property type="entry name" value="RNase_T2_His_AS_1"/>
</dbReference>
<keyword evidence="3 8" id="KW-0732">Signal</keyword>
<protein>
    <submittedName>
        <fullName evidence="9">Uncharacterized protein</fullName>
    </submittedName>
</protein>
<dbReference type="GO" id="GO:0006401">
    <property type="term" value="P:RNA catabolic process"/>
    <property type="evidence" value="ECO:0007669"/>
    <property type="project" value="TreeGrafter"/>
</dbReference>
<organism evidence="9 11">
    <name type="scientific">Rubus argutus</name>
    <name type="common">Southern blackberry</name>
    <dbReference type="NCBI Taxonomy" id="59490"/>
    <lineage>
        <taxon>Eukaryota</taxon>
        <taxon>Viridiplantae</taxon>
        <taxon>Streptophyta</taxon>
        <taxon>Embryophyta</taxon>
        <taxon>Tracheophyta</taxon>
        <taxon>Spermatophyta</taxon>
        <taxon>Magnoliopsida</taxon>
        <taxon>eudicotyledons</taxon>
        <taxon>Gunneridae</taxon>
        <taxon>Pentapetalae</taxon>
        <taxon>rosids</taxon>
        <taxon>fabids</taxon>
        <taxon>Rosales</taxon>
        <taxon>Rosaceae</taxon>
        <taxon>Rosoideae</taxon>
        <taxon>Rosoideae incertae sedis</taxon>
        <taxon>Rubus</taxon>
    </lineage>
</organism>
<dbReference type="PROSITE" id="PS00530">
    <property type="entry name" value="RNASE_T2_1"/>
    <property type="match status" value="1"/>
</dbReference>
<keyword evidence="4" id="KW-0325">Glycoprotein</keyword>